<dbReference type="Gene3D" id="1.20.1560.10">
    <property type="entry name" value="ABC transporter type 1, transmembrane domain"/>
    <property type="match status" value="1"/>
</dbReference>
<reference evidence="5" key="1">
    <citation type="submission" date="2020-03" db="EMBL/GenBank/DDBJ databases">
        <title>Castanea mollissima Vanexum genome sequencing.</title>
        <authorList>
            <person name="Staton M."/>
        </authorList>
    </citation>
    <scope>NUCLEOTIDE SEQUENCE</scope>
    <source>
        <tissue evidence="5">Leaf</tissue>
    </source>
</reference>
<dbReference type="SUPFAM" id="SSF90123">
    <property type="entry name" value="ABC transporter transmembrane region"/>
    <property type="match status" value="1"/>
</dbReference>
<dbReference type="GO" id="GO:0005524">
    <property type="term" value="F:ATP binding"/>
    <property type="evidence" value="ECO:0007669"/>
    <property type="project" value="InterPro"/>
</dbReference>
<evidence type="ECO:0000313" key="6">
    <source>
        <dbReference type="Proteomes" id="UP000737018"/>
    </source>
</evidence>
<sequence>MEEVLLSWNQIYFSLRIGCNIGFPNGYIDFSLRRQFKSDNIVMESLKLIHHEKFSFTKIWLLATQFEIRQLNLKAALQILRNAIGKTPKDKIIYWLSLTSLSATELTEDHSPSRDDERAQIEAIGGIVVTLWGKPWVNAELPMSQAIGYEDAALKTQRSLAYLNFYQNVIFSMALSIVMVLCSNGIMNGEITVGDLDMVNGLLFQLSLPLNYLGSVYRETIQSLVDMKSMFQLLEVFLKELPTILLQFNYPGFYSLFIVA</sequence>
<keyword evidence="3" id="KW-0472">Membrane</keyword>
<keyword evidence="2" id="KW-1133">Transmembrane helix</keyword>
<evidence type="ECO:0000256" key="1">
    <source>
        <dbReference type="ARBA" id="ARBA00022692"/>
    </source>
</evidence>
<feature type="domain" description="ABC transmembrane type-1" evidence="4">
    <location>
        <begin position="149"/>
        <end position="222"/>
    </location>
</feature>
<protein>
    <recommendedName>
        <fullName evidence="4">ABC transmembrane type-1 domain-containing protein</fullName>
    </recommendedName>
</protein>
<evidence type="ECO:0000313" key="5">
    <source>
        <dbReference type="EMBL" id="KAF3958012.1"/>
    </source>
</evidence>
<dbReference type="EMBL" id="JRKL02002663">
    <property type="protein sequence ID" value="KAF3958012.1"/>
    <property type="molecule type" value="Genomic_DNA"/>
</dbReference>
<gene>
    <name evidence="5" type="ORF">CMV_017031</name>
</gene>
<keyword evidence="6" id="KW-1185">Reference proteome</keyword>
<accession>A0A8J4QTL4</accession>
<dbReference type="OrthoDB" id="6500128at2759"/>
<evidence type="ECO:0000259" key="4">
    <source>
        <dbReference type="PROSITE" id="PS50929"/>
    </source>
</evidence>
<dbReference type="InterPro" id="IPR001932">
    <property type="entry name" value="PPM-type_phosphatase-like_dom"/>
</dbReference>
<dbReference type="AlphaFoldDB" id="A0A8J4QTL4"/>
<dbReference type="InterPro" id="IPR036640">
    <property type="entry name" value="ABC1_TM_sf"/>
</dbReference>
<evidence type="ECO:0000256" key="2">
    <source>
        <dbReference type="ARBA" id="ARBA00022989"/>
    </source>
</evidence>
<dbReference type="Pfam" id="PF00481">
    <property type="entry name" value="PP2C"/>
    <property type="match status" value="1"/>
</dbReference>
<name>A0A8J4QTL4_9ROSI</name>
<dbReference type="GO" id="GO:0016020">
    <property type="term" value="C:membrane"/>
    <property type="evidence" value="ECO:0007669"/>
    <property type="project" value="InterPro"/>
</dbReference>
<proteinExistence type="predicted"/>
<keyword evidence="1" id="KW-0812">Transmembrane</keyword>
<dbReference type="Proteomes" id="UP000737018">
    <property type="component" value="Unassembled WGS sequence"/>
</dbReference>
<organism evidence="5 6">
    <name type="scientific">Castanea mollissima</name>
    <name type="common">Chinese chestnut</name>
    <dbReference type="NCBI Taxonomy" id="60419"/>
    <lineage>
        <taxon>Eukaryota</taxon>
        <taxon>Viridiplantae</taxon>
        <taxon>Streptophyta</taxon>
        <taxon>Embryophyta</taxon>
        <taxon>Tracheophyta</taxon>
        <taxon>Spermatophyta</taxon>
        <taxon>Magnoliopsida</taxon>
        <taxon>eudicotyledons</taxon>
        <taxon>Gunneridae</taxon>
        <taxon>Pentapetalae</taxon>
        <taxon>rosids</taxon>
        <taxon>fabids</taxon>
        <taxon>Fagales</taxon>
        <taxon>Fagaceae</taxon>
        <taxon>Castanea</taxon>
    </lineage>
</organism>
<dbReference type="GO" id="GO:0140359">
    <property type="term" value="F:ABC-type transporter activity"/>
    <property type="evidence" value="ECO:0007669"/>
    <property type="project" value="InterPro"/>
</dbReference>
<comment type="caution">
    <text evidence="5">The sequence shown here is derived from an EMBL/GenBank/DDBJ whole genome shotgun (WGS) entry which is preliminary data.</text>
</comment>
<evidence type="ECO:0000256" key="3">
    <source>
        <dbReference type="ARBA" id="ARBA00023136"/>
    </source>
</evidence>
<dbReference type="InterPro" id="IPR011527">
    <property type="entry name" value="ABC1_TM_dom"/>
</dbReference>
<dbReference type="PROSITE" id="PS50929">
    <property type="entry name" value="ABC_TM1F"/>
    <property type="match status" value="1"/>
</dbReference>